<dbReference type="RefSeq" id="WP_101739792.1">
    <property type="nucleotide sequence ID" value="NZ_CP056573.1"/>
</dbReference>
<reference evidence="2" key="1">
    <citation type="submission" date="2020-06" db="EMBL/GenBank/DDBJ databases">
        <title>REHAB project genomes.</title>
        <authorList>
            <person name="Shaw L.P."/>
        </authorList>
    </citation>
    <scope>NUCLEOTIDE SEQUENCE [LARGE SCALE GENOMIC DNA]</scope>
    <source>
        <strain evidence="2">RHBSTW-00370</strain>
    </source>
</reference>
<proteinExistence type="predicted"/>
<accession>A0AAP9TVL1</accession>
<dbReference type="InterPro" id="IPR013467">
    <property type="entry name" value="HNH78-like"/>
</dbReference>
<dbReference type="EMBL" id="CP056573">
    <property type="protein sequence ID" value="QLV30447.1"/>
    <property type="molecule type" value="Genomic_DNA"/>
</dbReference>
<name>A0AAP9TVL1_CITFR</name>
<dbReference type="Gene3D" id="1.10.30.50">
    <property type="match status" value="1"/>
</dbReference>
<dbReference type="Proteomes" id="UP000512222">
    <property type="component" value="Chromosome"/>
</dbReference>
<protein>
    <submittedName>
        <fullName evidence="1">TIGR02646 family protein</fullName>
    </submittedName>
</protein>
<sequence length="213" mass="24940">MRQIEKKREPRELSAYKKIKDAVYDGPDFGPVKEKIRLSLLAEQGHLCAYCMKRINENEMKIEHWACQHENSDKQLDYKNLLACCKGHEGSALKEQTCDTRKGGRNLKLSPATPKHRINNLINYDNQGTIKSNDIDFNSQLNDILNLNTSRLKNNRLRVLDRIREILHENRDKRKVNEIQKLLDIYTQKSSKGTYFEYYGIVINYLEKKIARG</sequence>
<organism evidence="1 2">
    <name type="scientific">Citrobacter freundii</name>
    <dbReference type="NCBI Taxonomy" id="546"/>
    <lineage>
        <taxon>Bacteria</taxon>
        <taxon>Pseudomonadati</taxon>
        <taxon>Pseudomonadota</taxon>
        <taxon>Gammaproteobacteria</taxon>
        <taxon>Enterobacterales</taxon>
        <taxon>Enterobacteriaceae</taxon>
        <taxon>Citrobacter</taxon>
        <taxon>Citrobacter freundii complex</taxon>
    </lineage>
</organism>
<dbReference type="AlphaFoldDB" id="A0AAP9TVL1"/>
<evidence type="ECO:0000313" key="1">
    <source>
        <dbReference type="EMBL" id="QLV30447.1"/>
    </source>
</evidence>
<gene>
    <name evidence="1" type="ORF">HV178_10845</name>
</gene>
<evidence type="ECO:0000313" key="2">
    <source>
        <dbReference type="Proteomes" id="UP000512222"/>
    </source>
</evidence>
<dbReference type="NCBIfam" id="TIGR02646">
    <property type="entry name" value="retron system putative HNH endonuclease"/>
    <property type="match status" value="1"/>
</dbReference>